<dbReference type="EMBL" id="JADIVZ010000017">
    <property type="protein sequence ID" value="MBF4163931.1"/>
    <property type="molecule type" value="Genomic_DNA"/>
</dbReference>
<keyword evidence="2" id="KW-0805">Transcription regulation</keyword>
<dbReference type="Pfam" id="PF04542">
    <property type="entry name" value="Sigma70_r2"/>
    <property type="match status" value="1"/>
</dbReference>
<dbReference type="GO" id="GO:0003677">
    <property type="term" value="F:DNA binding"/>
    <property type="evidence" value="ECO:0007669"/>
    <property type="project" value="UniProtKB-KW"/>
</dbReference>
<feature type="region of interest" description="Disordered" evidence="6">
    <location>
        <begin position="197"/>
        <end position="227"/>
    </location>
</feature>
<dbReference type="PANTHER" id="PTHR43133">
    <property type="entry name" value="RNA POLYMERASE ECF-TYPE SIGMA FACTO"/>
    <property type="match status" value="1"/>
</dbReference>
<dbReference type="Proteomes" id="UP000656804">
    <property type="component" value="Unassembled WGS sequence"/>
</dbReference>
<dbReference type="InterPro" id="IPR013325">
    <property type="entry name" value="RNA_pol_sigma_r2"/>
</dbReference>
<proteinExistence type="inferred from homology"/>
<evidence type="ECO:0000313" key="9">
    <source>
        <dbReference type="EMBL" id="MBF4163931.1"/>
    </source>
</evidence>
<dbReference type="GO" id="GO:0006352">
    <property type="term" value="P:DNA-templated transcription initiation"/>
    <property type="evidence" value="ECO:0007669"/>
    <property type="project" value="InterPro"/>
</dbReference>
<dbReference type="NCBIfam" id="NF007225">
    <property type="entry name" value="PRK09643.1"/>
    <property type="match status" value="1"/>
</dbReference>
<dbReference type="PANTHER" id="PTHR43133:SF50">
    <property type="entry name" value="ECF RNA POLYMERASE SIGMA FACTOR SIGM"/>
    <property type="match status" value="1"/>
</dbReference>
<evidence type="ECO:0000256" key="4">
    <source>
        <dbReference type="ARBA" id="ARBA00023125"/>
    </source>
</evidence>
<dbReference type="NCBIfam" id="TIGR02937">
    <property type="entry name" value="sigma70-ECF"/>
    <property type="match status" value="1"/>
</dbReference>
<dbReference type="InterPro" id="IPR013324">
    <property type="entry name" value="RNA_pol_sigma_r3/r4-like"/>
</dbReference>
<organism evidence="9 10">
    <name type="scientific">Nocardioides acrostichi</name>
    <dbReference type="NCBI Taxonomy" id="2784339"/>
    <lineage>
        <taxon>Bacteria</taxon>
        <taxon>Bacillati</taxon>
        <taxon>Actinomycetota</taxon>
        <taxon>Actinomycetes</taxon>
        <taxon>Propionibacteriales</taxon>
        <taxon>Nocardioidaceae</taxon>
        <taxon>Nocardioides</taxon>
    </lineage>
</organism>
<feature type="domain" description="RNA polymerase sigma factor 70 region 4 type 2" evidence="8">
    <location>
        <begin position="136"/>
        <end position="187"/>
    </location>
</feature>
<keyword evidence="4" id="KW-0238">DNA-binding</keyword>
<dbReference type="Gene3D" id="1.10.10.10">
    <property type="entry name" value="Winged helix-like DNA-binding domain superfamily/Winged helix DNA-binding domain"/>
    <property type="match status" value="1"/>
</dbReference>
<sequence length="227" mass="24481">MPGAGSPWGDHDDHALLAAHVRGEPDAFGELFARHRDRLWAVALRTMGNPDDAADGLQDALIAAYRRAETFRGDCAVTTWLHRVVVNACLDRLRALNVRRAEPLPDDVEEYARAGRDRPAPLDPSVATEVSEQRGLVLRALRELPDEQRAAIVLVDLEGHSVAEVAEMLQCAPGTVKSRCSRGRARLARLLAPLLEEADGGPGATPARNPQSARAVPPTQPRAPPAG</sequence>
<dbReference type="CDD" id="cd06171">
    <property type="entry name" value="Sigma70_r4"/>
    <property type="match status" value="1"/>
</dbReference>
<dbReference type="InterPro" id="IPR036388">
    <property type="entry name" value="WH-like_DNA-bd_sf"/>
</dbReference>
<dbReference type="InterPro" id="IPR039425">
    <property type="entry name" value="RNA_pol_sigma-70-like"/>
</dbReference>
<dbReference type="InterPro" id="IPR014284">
    <property type="entry name" value="RNA_pol_sigma-70_dom"/>
</dbReference>
<keyword evidence="5" id="KW-0804">Transcription</keyword>
<evidence type="ECO:0000313" key="10">
    <source>
        <dbReference type="Proteomes" id="UP000656804"/>
    </source>
</evidence>
<gene>
    <name evidence="9" type="primary">sigM</name>
    <name evidence="9" type="ORF">ISG29_19845</name>
</gene>
<comment type="similarity">
    <text evidence="1">Belongs to the sigma-70 factor family. ECF subfamily.</text>
</comment>
<dbReference type="AlphaFoldDB" id="A0A930V1D8"/>
<evidence type="ECO:0000256" key="5">
    <source>
        <dbReference type="ARBA" id="ARBA00023163"/>
    </source>
</evidence>
<feature type="compositionally biased region" description="Pro residues" evidence="6">
    <location>
        <begin position="218"/>
        <end position="227"/>
    </location>
</feature>
<evidence type="ECO:0000256" key="2">
    <source>
        <dbReference type="ARBA" id="ARBA00023015"/>
    </source>
</evidence>
<evidence type="ECO:0000256" key="3">
    <source>
        <dbReference type="ARBA" id="ARBA00023082"/>
    </source>
</evidence>
<name>A0A930V1D8_9ACTN</name>
<evidence type="ECO:0000259" key="8">
    <source>
        <dbReference type="Pfam" id="PF08281"/>
    </source>
</evidence>
<dbReference type="Pfam" id="PF08281">
    <property type="entry name" value="Sigma70_r4_2"/>
    <property type="match status" value="1"/>
</dbReference>
<keyword evidence="10" id="KW-1185">Reference proteome</keyword>
<reference evidence="9" key="1">
    <citation type="submission" date="2020-11" db="EMBL/GenBank/DDBJ databases">
        <title>Nocardioides sp. CBS4Y-1, whole genome shotgun sequence.</title>
        <authorList>
            <person name="Tuo L."/>
        </authorList>
    </citation>
    <scope>NUCLEOTIDE SEQUENCE</scope>
    <source>
        <strain evidence="9">CBS4Y-1</strain>
    </source>
</reference>
<evidence type="ECO:0000256" key="6">
    <source>
        <dbReference type="SAM" id="MobiDB-lite"/>
    </source>
</evidence>
<dbReference type="Gene3D" id="1.10.1740.10">
    <property type="match status" value="1"/>
</dbReference>
<protein>
    <submittedName>
        <fullName evidence="9">RNA polymerase sigma factor SigM</fullName>
    </submittedName>
</protein>
<accession>A0A930V1D8</accession>
<evidence type="ECO:0000256" key="1">
    <source>
        <dbReference type="ARBA" id="ARBA00010641"/>
    </source>
</evidence>
<dbReference type="InterPro" id="IPR013249">
    <property type="entry name" value="RNA_pol_sigma70_r4_t2"/>
</dbReference>
<dbReference type="InterPro" id="IPR007627">
    <property type="entry name" value="RNA_pol_sigma70_r2"/>
</dbReference>
<evidence type="ECO:0000259" key="7">
    <source>
        <dbReference type="Pfam" id="PF04542"/>
    </source>
</evidence>
<dbReference type="GO" id="GO:0016987">
    <property type="term" value="F:sigma factor activity"/>
    <property type="evidence" value="ECO:0007669"/>
    <property type="project" value="UniProtKB-KW"/>
</dbReference>
<dbReference type="SUPFAM" id="SSF88946">
    <property type="entry name" value="Sigma2 domain of RNA polymerase sigma factors"/>
    <property type="match status" value="1"/>
</dbReference>
<keyword evidence="3" id="KW-0731">Sigma factor</keyword>
<dbReference type="SUPFAM" id="SSF88659">
    <property type="entry name" value="Sigma3 and sigma4 domains of RNA polymerase sigma factors"/>
    <property type="match status" value="1"/>
</dbReference>
<comment type="caution">
    <text evidence="9">The sequence shown here is derived from an EMBL/GenBank/DDBJ whole genome shotgun (WGS) entry which is preliminary data.</text>
</comment>
<feature type="domain" description="RNA polymerase sigma-70 region 2" evidence="7">
    <location>
        <begin position="31"/>
        <end position="95"/>
    </location>
</feature>